<accession>A0ABD1EBZ3</accession>
<feature type="chain" id="PRO_5044805048" evidence="2">
    <location>
        <begin position="25"/>
        <end position="219"/>
    </location>
</feature>
<feature type="transmembrane region" description="Helical" evidence="1">
    <location>
        <begin position="167"/>
        <end position="189"/>
    </location>
</feature>
<dbReference type="Proteomes" id="UP001566132">
    <property type="component" value="Unassembled WGS sequence"/>
</dbReference>
<name>A0ABD1EBZ3_HYPHA</name>
<evidence type="ECO:0000313" key="3">
    <source>
        <dbReference type="EMBL" id="KAL1492173.1"/>
    </source>
</evidence>
<feature type="signal peptide" evidence="2">
    <location>
        <begin position="1"/>
        <end position="24"/>
    </location>
</feature>
<evidence type="ECO:0000256" key="1">
    <source>
        <dbReference type="SAM" id="Phobius"/>
    </source>
</evidence>
<comment type="caution">
    <text evidence="3">The sequence shown here is derived from an EMBL/GenBank/DDBJ whole genome shotgun (WGS) entry which is preliminary data.</text>
</comment>
<keyword evidence="1" id="KW-0812">Transmembrane</keyword>
<gene>
    <name evidence="3" type="ORF">ABEB36_012659</name>
</gene>
<keyword evidence="1" id="KW-0472">Membrane</keyword>
<dbReference type="EMBL" id="JBDJPC010000009">
    <property type="protein sequence ID" value="KAL1492173.1"/>
    <property type="molecule type" value="Genomic_DNA"/>
</dbReference>
<organism evidence="3 4">
    <name type="scientific">Hypothenemus hampei</name>
    <name type="common">Coffee berry borer</name>
    <dbReference type="NCBI Taxonomy" id="57062"/>
    <lineage>
        <taxon>Eukaryota</taxon>
        <taxon>Metazoa</taxon>
        <taxon>Ecdysozoa</taxon>
        <taxon>Arthropoda</taxon>
        <taxon>Hexapoda</taxon>
        <taxon>Insecta</taxon>
        <taxon>Pterygota</taxon>
        <taxon>Neoptera</taxon>
        <taxon>Endopterygota</taxon>
        <taxon>Coleoptera</taxon>
        <taxon>Polyphaga</taxon>
        <taxon>Cucujiformia</taxon>
        <taxon>Curculionidae</taxon>
        <taxon>Scolytinae</taxon>
        <taxon>Hypothenemus</taxon>
    </lineage>
</organism>
<keyword evidence="1" id="KW-1133">Transmembrane helix</keyword>
<evidence type="ECO:0000313" key="4">
    <source>
        <dbReference type="Proteomes" id="UP001566132"/>
    </source>
</evidence>
<reference evidence="3 4" key="1">
    <citation type="submission" date="2024-05" db="EMBL/GenBank/DDBJ databases">
        <title>Genetic variation in Jamaican populations of the coffee berry borer (Hypothenemus hampei).</title>
        <authorList>
            <person name="Errbii M."/>
            <person name="Myrie A."/>
        </authorList>
    </citation>
    <scope>NUCLEOTIDE SEQUENCE [LARGE SCALE GENOMIC DNA]</scope>
    <source>
        <strain evidence="3">JA-Hopewell-2020-01-JO</strain>
        <tissue evidence="3">Whole body</tissue>
    </source>
</reference>
<keyword evidence="4" id="KW-1185">Reference proteome</keyword>
<sequence length="219" mass="25102">MKMILLNLLISVFWANLLVKCEEAHHIEHRILQDEENGKTDDNFLDLNNTLWYNTTNASSTVSPISTTTFNVSILLRSDNSSDQLSVHLNNNATDTEVADLLNRTEINEQQLQISHQHPLDPEQPEHFSDKITNQETELIDDGKNTEDELRSQKQEFFEDETSHGPVAVVLAIMFVTLSIVCYAALLIWRKYLEKRYGSRTLLVEAEEIDPSDLKNFSI</sequence>
<keyword evidence="2" id="KW-0732">Signal</keyword>
<evidence type="ECO:0000256" key="2">
    <source>
        <dbReference type="SAM" id="SignalP"/>
    </source>
</evidence>
<proteinExistence type="predicted"/>
<protein>
    <submittedName>
        <fullName evidence="3">Uncharacterized protein</fullName>
    </submittedName>
</protein>
<dbReference type="AlphaFoldDB" id="A0ABD1EBZ3"/>